<reference evidence="2" key="1">
    <citation type="submission" date="2018-10" db="EMBL/GenBank/DDBJ databases">
        <title>Hidden diversity of soil giant viruses.</title>
        <authorList>
            <person name="Schulz F."/>
            <person name="Alteio L."/>
            <person name="Goudeau D."/>
            <person name="Ryan E.M."/>
            <person name="Malmstrom R.R."/>
            <person name="Blanchard J."/>
            <person name="Woyke T."/>
        </authorList>
    </citation>
    <scope>NUCLEOTIDE SEQUENCE</scope>
    <source>
        <strain evidence="2">HAV1</strain>
    </source>
</reference>
<sequence>MPTFKIANPKIIGEFDDTVNAPNIMEAADKAWVKMSAHITNNVPRFLFTLEDTQSGKMHNFEVDEIPQGKLANYSITELSEHKISASQERALKAEEKKLQEKLKNLDGGRHKHRYKDIKRINEDDSSSSSSSEEDLYRKIRHIRNLNAPQPIVYWWYTPLLYQDYNYPSLYMPTFNAPLVPYVEISLSSAFLR</sequence>
<dbReference type="EMBL" id="MK072300">
    <property type="protein sequence ID" value="AYV81751.1"/>
    <property type="molecule type" value="Genomic_DNA"/>
</dbReference>
<proteinExistence type="predicted"/>
<gene>
    <name evidence="2" type="ORF">Harvfovirus58_9</name>
</gene>
<accession>A0A3G5A680</accession>
<name>A0A3G5A680_9VIRU</name>
<feature type="region of interest" description="Disordered" evidence="1">
    <location>
        <begin position="114"/>
        <end position="133"/>
    </location>
</feature>
<organism evidence="2">
    <name type="scientific">Harvfovirus sp</name>
    <dbReference type="NCBI Taxonomy" id="2487768"/>
    <lineage>
        <taxon>Viruses</taxon>
        <taxon>Varidnaviria</taxon>
        <taxon>Bamfordvirae</taxon>
        <taxon>Nucleocytoviricota</taxon>
        <taxon>Megaviricetes</taxon>
        <taxon>Imitervirales</taxon>
        <taxon>Mimiviridae</taxon>
        <taxon>Klosneuvirinae</taxon>
    </lineage>
</organism>
<evidence type="ECO:0000313" key="2">
    <source>
        <dbReference type="EMBL" id="AYV81751.1"/>
    </source>
</evidence>
<protein>
    <submittedName>
        <fullName evidence="2">Uncharacterized protein</fullName>
    </submittedName>
</protein>
<evidence type="ECO:0000256" key="1">
    <source>
        <dbReference type="SAM" id="MobiDB-lite"/>
    </source>
</evidence>